<evidence type="ECO:0000313" key="5">
    <source>
        <dbReference type="Proteomes" id="UP000664122"/>
    </source>
</evidence>
<feature type="region of interest" description="Disordered" evidence="1">
    <location>
        <begin position="163"/>
        <end position="196"/>
    </location>
</feature>
<feature type="compositionally biased region" description="Polar residues" evidence="1">
    <location>
        <begin position="178"/>
        <end position="188"/>
    </location>
</feature>
<dbReference type="Proteomes" id="UP000664122">
    <property type="component" value="Unassembled WGS sequence"/>
</dbReference>
<proteinExistence type="predicted"/>
<keyword evidence="2" id="KW-1133">Transmembrane helix</keyword>
<dbReference type="RefSeq" id="WP_207259085.1">
    <property type="nucleotide sequence ID" value="NZ_JAFMPP010000016.1"/>
</dbReference>
<reference evidence="4" key="1">
    <citation type="submission" date="2021-03" db="EMBL/GenBank/DDBJ databases">
        <title>Whole genome sequence of Jiella sp. CQZ9-1.</title>
        <authorList>
            <person name="Tuo L."/>
        </authorList>
    </citation>
    <scope>NUCLEOTIDE SEQUENCE</scope>
    <source>
        <strain evidence="4">CQZ9-1</strain>
    </source>
</reference>
<dbReference type="EMBL" id="JAFMPP010000016">
    <property type="protein sequence ID" value="MBO0664174.1"/>
    <property type="molecule type" value="Genomic_DNA"/>
</dbReference>
<evidence type="ECO:0000256" key="1">
    <source>
        <dbReference type="SAM" id="MobiDB-lite"/>
    </source>
</evidence>
<keyword evidence="2" id="KW-0812">Transmembrane</keyword>
<comment type="caution">
    <text evidence="4">The sequence shown here is derived from an EMBL/GenBank/DDBJ whole genome shotgun (WGS) entry which is preliminary data.</text>
</comment>
<feature type="chain" id="PRO_5036791803" evidence="3">
    <location>
        <begin position="27"/>
        <end position="196"/>
    </location>
</feature>
<keyword evidence="2" id="KW-0472">Membrane</keyword>
<protein>
    <submittedName>
        <fullName evidence="4">Uncharacterized protein</fullName>
    </submittedName>
</protein>
<organism evidence="4 5">
    <name type="scientific">Jiella flava</name>
    <dbReference type="NCBI Taxonomy" id="2816857"/>
    <lineage>
        <taxon>Bacteria</taxon>
        <taxon>Pseudomonadati</taxon>
        <taxon>Pseudomonadota</taxon>
        <taxon>Alphaproteobacteria</taxon>
        <taxon>Hyphomicrobiales</taxon>
        <taxon>Aurantimonadaceae</taxon>
        <taxon>Jiella</taxon>
    </lineage>
</organism>
<name>A0A939JX36_9HYPH</name>
<keyword evidence="3" id="KW-0732">Signal</keyword>
<evidence type="ECO:0000256" key="3">
    <source>
        <dbReference type="SAM" id="SignalP"/>
    </source>
</evidence>
<evidence type="ECO:0000313" key="4">
    <source>
        <dbReference type="EMBL" id="MBO0664174.1"/>
    </source>
</evidence>
<gene>
    <name evidence="4" type="ORF">J1C48_16465</name>
</gene>
<dbReference type="AlphaFoldDB" id="A0A939JX36"/>
<evidence type="ECO:0000256" key="2">
    <source>
        <dbReference type="SAM" id="Phobius"/>
    </source>
</evidence>
<sequence length="196" mass="20231">MRIPLLSFATLAAPMVLLAFADSAMAATLSFSGNGLDLGPVATQLIDFGAPLALAVVTGLASGAFALFRKKTGWQIDGEVGRIVDQGLARAVDFAASKLKDRASGGIPLTIKDEAVRLAARYAFEKLPEALKHFGITADYDRRLAEMIEARIAGWLVEPAADTRGDGGGAGRASGTAEVTQTAPSTLAHTPPAAPA</sequence>
<feature type="transmembrane region" description="Helical" evidence="2">
    <location>
        <begin position="50"/>
        <end position="68"/>
    </location>
</feature>
<keyword evidence="5" id="KW-1185">Reference proteome</keyword>
<feature type="signal peptide" evidence="3">
    <location>
        <begin position="1"/>
        <end position="26"/>
    </location>
</feature>
<accession>A0A939JX36</accession>